<evidence type="ECO:0000313" key="3">
    <source>
        <dbReference type="Proteomes" id="UP001209878"/>
    </source>
</evidence>
<gene>
    <name evidence="2" type="ORF">NP493_1130g00007</name>
</gene>
<feature type="region of interest" description="Disordered" evidence="1">
    <location>
        <begin position="398"/>
        <end position="442"/>
    </location>
</feature>
<feature type="region of interest" description="Disordered" evidence="1">
    <location>
        <begin position="291"/>
        <end position="313"/>
    </location>
</feature>
<dbReference type="Proteomes" id="UP001209878">
    <property type="component" value="Unassembled WGS sequence"/>
</dbReference>
<name>A0AAD9KGM1_RIDPI</name>
<evidence type="ECO:0000313" key="2">
    <source>
        <dbReference type="EMBL" id="KAK2170849.1"/>
    </source>
</evidence>
<proteinExistence type="predicted"/>
<sequence>MSDVIDADAEEIAEFLEYYNKHVEKGKSRKHVEKDKNLVHVNKLRHIIPIFIVVCFNLKEDEPEKKKVKGLWDKPPSDWDPQVPFLDPNNKKGDQSKPGQYVLMQMLEYLLKCYVQKTGNTTKMPTQEPEDVNEGRPVEVAADNSYDWNPLEDVKQRIGSKLHSMRGETRLSHDEISVLNKAKDVLFRLFDQLGKKESLTYAHEFELTLDIVKTTNVLPPEHNQKWWEFEGEGNRLLASCTQTQECSACASVPTQVEQFEDICRSSSMEDESAGANDSGQQQTVSNFVECSDDVDSEVNEPVPESSATKPGNEPELLRLYGKVHQTAGDLGDIWSMDKLMNVYEEIALNKYDVFTGRGEQEQEEVGLSVNTSLKNYAPDSPTAVHKDCAGNKRDYCQVGTSEKSSSPESLDETRQSHTGYTDAEMPPTAKRRRKEDEGFGEVQCEALSENIANLQTADQTVPD</sequence>
<dbReference type="EMBL" id="JAODUO010001130">
    <property type="protein sequence ID" value="KAK2170849.1"/>
    <property type="molecule type" value="Genomic_DNA"/>
</dbReference>
<protein>
    <submittedName>
        <fullName evidence="2">Uncharacterized protein</fullName>
    </submittedName>
</protein>
<organism evidence="2 3">
    <name type="scientific">Ridgeia piscesae</name>
    <name type="common">Tubeworm</name>
    <dbReference type="NCBI Taxonomy" id="27915"/>
    <lineage>
        <taxon>Eukaryota</taxon>
        <taxon>Metazoa</taxon>
        <taxon>Spiralia</taxon>
        <taxon>Lophotrochozoa</taxon>
        <taxon>Annelida</taxon>
        <taxon>Polychaeta</taxon>
        <taxon>Sedentaria</taxon>
        <taxon>Canalipalpata</taxon>
        <taxon>Sabellida</taxon>
        <taxon>Siboglinidae</taxon>
        <taxon>Ridgeia</taxon>
    </lineage>
</organism>
<feature type="compositionally biased region" description="Polar residues" evidence="1">
    <location>
        <begin position="398"/>
        <end position="408"/>
    </location>
</feature>
<feature type="region of interest" description="Disordered" evidence="1">
    <location>
        <begin position="67"/>
        <end position="97"/>
    </location>
</feature>
<evidence type="ECO:0000256" key="1">
    <source>
        <dbReference type="SAM" id="MobiDB-lite"/>
    </source>
</evidence>
<keyword evidence="3" id="KW-1185">Reference proteome</keyword>
<comment type="caution">
    <text evidence="2">The sequence shown here is derived from an EMBL/GenBank/DDBJ whole genome shotgun (WGS) entry which is preliminary data.</text>
</comment>
<dbReference type="AlphaFoldDB" id="A0AAD9KGM1"/>
<accession>A0AAD9KGM1</accession>
<reference evidence="2" key="1">
    <citation type="journal article" date="2023" name="Mol. Biol. Evol.">
        <title>Third-Generation Sequencing Reveals the Adaptive Role of the Epigenome in Three Deep-Sea Polychaetes.</title>
        <authorList>
            <person name="Perez M."/>
            <person name="Aroh O."/>
            <person name="Sun Y."/>
            <person name="Lan Y."/>
            <person name="Juniper S.K."/>
            <person name="Young C.R."/>
            <person name="Angers B."/>
            <person name="Qian P.Y."/>
        </authorList>
    </citation>
    <scope>NUCLEOTIDE SEQUENCE</scope>
    <source>
        <strain evidence="2">R07B-5</strain>
    </source>
</reference>
<feature type="compositionally biased region" description="Basic and acidic residues" evidence="1">
    <location>
        <begin position="67"/>
        <end position="77"/>
    </location>
</feature>